<keyword evidence="2" id="KW-1185">Reference proteome</keyword>
<organism evidence="1 2">
    <name type="scientific">Citrus sinensis</name>
    <name type="common">Sweet orange</name>
    <name type="synonym">Citrus aurantium var. sinensis</name>
    <dbReference type="NCBI Taxonomy" id="2711"/>
    <lineage>
        <taxon>Eukaryota</taxon>
        <taxon>Viridiplantae</taxon>
        <taxon>Streptophyta</taxon>
        <taxon>Embryophyta</taxon>
        <taxon>Tracheophyta</taxon>
        <taxon>Spermatophyta</taxon>
        <taxon>Magnoliopsida</taxon>
        <taxon>eudicotyledons</taxon>
        <taxon>Gunneridae</taxon>
        <taxon>Pentapetalae</taxon>
        <taxon>rosids</taxon>
        <taxon>malvids</taxon>
        <taxon>Sapindales</taxon>
        <taxon>Rutaceae</taxon>
        <taxon>Aurantioideae</taxon>
        <taxon>Citrus</taxon>
    </lineage>
</organism>
<sequence>MFVGSASHIPKQGERCIAVAQIMSREKANHCWRHNSHRRLSMAARIAVSCSCNGTVFGSFHGGALRDDSD</sequence>
<dbReference type="EMBL" id="KK784991">
    <property type="protein sequence ID" value="KDO54888.1"/>
    <property type="molecule type" value="Genomic_DNA"/>
</dbReference>
<proteinExistence type="predicted"/>
<reference evidence="1 2" key="1">
    <citation type="submission" date="2014-04" db="EMBL/GenBank/DDBJ databases">
        <authorList>
            <consortium name="International Citrus Genome Consortium"/>
            <person name="Gmitter F."/>
            <person name="Chen C."/>
            <person name="Farmerie W."/>
            <person name="Harkins T."/>
            <person name="Desany B."/>
            <person name="Mohiuddin M."/>
            <person name="Kodira C."/>
            <person name="Borodovsky M."/>
            <person name="Lomsadze A."/>
            <person name="Burns P."/>
            <person name="Jenkins J."/>
            <person name="Prochnik S."/>
            <person name="Shu S."/>
            <person name="Chapman J."/>
            <person name="Pitluck S."/>
            <person name="Schmutz J."/>
            <person name="Rokhsar D."/>
        </authorList>
    </citation>
    <scope>NUCLEOTIDE SEQUENCE</scope>
</reference>
<accession>A0A067EIH1</accession>
<dbReference type="AlphaFoldDB" id="A0A067EIH1"/>
<dbReference type="Proteomes" id="UP000027120">
    <property type="component" value="Unassembled WGS sequence"/>
</dbReference>
<evidence type="ECO:0000313" key="1">
    <source>
        <dbReference type="EMBL" id="KDO54888.1"/>
    </source>
</evidence>
<protein>
    <submittedName>
        <fullName evidence="1">Uncharacterized protein</fullName>
    </submittedName>
</protein>
<gene>
    <name evidence="1" type="ORF">CISIN_1g045059mg</name>
</gene>
<name>A0A067EIH1_CITSI</name>
<evidence type="ECO:0000313" key="2">
    <source>
        <dbReference type="Proteomes" id="UP000027120"/>
    </source>
</evidence>